<feature type="compositionally biased region" description="Basic and acidic residues" evidence="1">
    <location>
        <begin position="39"/>
        <end position="50"/>
    </location>
</feature>
<feature type="region of interest" description="Disordered" evidence="1">
    <location>
        <begin position="180"/>
        <end position="209"/>
    </location>
</feature>
<sequence length="251" mass="26315">GASEGRRSGGWAREAFPSAALDPLPAARRVSSPPPPPREGLRPPKCRLGERSVAPRSRNEPLGPELVLAGGPAADAAAAAGGERETAPKAPPRAEGRESERASERERAREGGEARASPPAFPPARAAVCGWVTARVPCRAAARARPRAPGTGGSDPLLPWPALLLLLLLLLLFRRGLGAPRARRRSSRSPRRGRRAPPPGRRPPARGRLCPRALPFRFSSPGWGLSAVSPPRWGGGTRCVGRPGAGASRAI</sequence>
<evidence type="ECO:0000256" key="1">
    <source>
        <dbReference type="SAM" id="MobiDB-lite"/>
    </source>
</evidence>
<feature type="region of interest" description="Disordered" evidence="1">
    <location>
        <begin position="1"/>
        <end position="122"/>
    </location>
</feature>
<feature type="non-terminal residue" evidence="4">
    <location>
        <position position="1"/>
    </location>
</feature>
<evidence type="ECO:0000313" key="4">
    <source>
        <dbReference type="RefSeq" id="XP_030921689.1"/>
    </source>
</evidence>
<feature type="compositionally biased region" description="Basic residues" evidence="1">
    <location>
        <begin position="181"/>
        <end position="195"/>
    </location>
</feature>
<accession>A0A8N5F1A8</accession>
<protein>
    <submittedName>
        <fullName evidence="4">Uncharacterized protein LOC115949296</fullName>
    </submittedName>
</protein>
<dbReference type="AlphaFoldDB" id="A0A8N5F1A8"/>
<evidence type="ECO:0000313" key="3">
    <source>
        <dbReference type="Proteomes" id="UP000504602"/>
    </source>
</evidence>
<keyword evidence="2" id="KW-0472">Membrane</keyword>
<organism evidence="3 4">
    <name type="scientific">Geospiza fortis</name>
    <name type="common">Medium ground-finch</name>
    <dbReference type="NCBI Taxonomy" id="48883"/>
    <lineage>
        <taxon>Eukaryota</taxon>
        <taxon>Metazoa</taxon>
        <taxon>Chordata</taxon>
        <taxon>Craniata</taxon>
        <taxon>Vertebrata</taxon>
        <taxon>Euteleostomi</taxon>
        <taxon>Archelosauria</taxon>
        <taxon>Archosauria</taxon>
        <taxon>Dinosauria</taxon>
        <taxon>Saurischia</taxon>
        <taxon>Theropoda</taxon>
        <taxon>Coelurosauria</taxon>
        <taxon>Aves</taxon>
        <taxon>Neognathae</taxon>
        <taxon>Neoaves</taxon>
        <taxon>Telluraves</taxon>
        <taxon>Australaves</taxon>
        <taxon>Passeriformes</taxon>
        <taxon>Thraupidae</taxon>
        <taxon>Geospiza</taxon>
    </lineage>
</organism>
<keyword evidence="2" id="KW-0812">Transmembrane</keyword>
<evidence type="ECO:0000256" key="2">
    <source>
        <dbReference type="SAM" id="Phobius"/>
    </source>
</evidence>
<feature type="compositionally biased region" description="Low complexity" evidence="1">
    <location>
        <begin position="69"/>
        <end position="81"/>
    </location>
</feature>
<dbReference type="GeneID" id="115949296"/>
<feature type="transmembrane region" description="Helical" evidence="2">
    <location>
        <begin position="157"/>
        <end position="177"/>
    </location>
</feature>
<keyword evidence="2" id="KW-1133">Transmembrane helix</keyword>
<keyword evidence="3" id="KW-1185">Reference proteome</keyword>
<reference evidence="4" key="1">
    <citation type="submission" date="2025-08" db="UniProtKB">
        <authorList>
            <consortium name="RefSeq"/>
        </authorList>
    </citation>
    <scope>IDENTIFICATION</scope>
</reference>
<feature type="non-terminal residue" evidence="4">
    <location>
        <position position="251"/>
    </location>
</feature>
<gene>
    <name evidence="4" type="primary">LOC115949296</name>
</gene>
<proteinExistence type="predicted"/>
<dbReference type="Proteomes" id="UP000504602">
    <property type="component" value="Unplaced"/>
</dbReference>
<feature type="compositionally biased region" description="Basic and acidic residues" evidence="1">
    <location>
        <begin position="82"/>
        <end position="113"/>
    </location>
</feature>
<dbReference type="RefSeq" id="XP_030921689.1">
    <property type="nucleotide sequence ID" value="XM_031065829.1"/>
</dbReference>
<name>A0A8N5F1A8_GEOFO</name>